<organism evidence="2 3">
    <name type="scientific">Gimesia alba</name>
    <dbReference type="NCBI Taxonomy" id="2527973"/>
    <lineage>
        <taxon>Bacteria</taxon>
        <taxon>Pseudomonadati</taxon>
        <taxon>Planctomycetota</taxon>
        <taxon>Planctomycetia</taxon>
        <taxon>Planctomycetales</taxon>
        <taxon>Planctomycetaceae</taxon>
        <taxon>Gimesia</taxon>
    </lineage>
</organism>
<dbReference type="RefSeq" id="WP_145212098.1">
    <property type="nucleotide sequence ID" value="NZ_CP036269.1"/>
</dbReference>
<feature type="domain" description="LexA repressor DNA-binding" evidence="1">
    <location>
        <begin position="8"/>
        <end position="65"/>
    </location>
</feature>
<evidence type="ECO:0000313" key="3">
    <source>
        <dbReference type="Proteomes" id="UP000317171"/>
    </source>
</evidence>
<keyword evidence="2" id="KW-0378">Hydrolase</keyword>
<evidence type="ECO:0000259" key="1">
    <source>
        <dbReference type="Pfam" id="PF01726"/>
    </source>
</evidence>
<dbReference type="KEGG" id="gaz:Pan241w_11410"/>
<sequence length="130" mass="14872">MQEAIERRPLTERQKQYYEFICRFTVANFRVPKLDEIAQAMGVIKNSSAIPTVNTLIRDGYLRRLESNRGFDLVVKEDERQYIRLSPGEGATIGNVYIGLVQTEESCEGDPIYVIEVMAPDVLGKLERCK</sequence>
<accession>A0A517RB16</accession>
<dbReference type="OrthoDB" id="9802364at2"/>
<dbReference type="InterPro" id="IPR036390">
    <property type="entry name" value="WH_DNA-bd_sf"/>
</dbReference>
<protein>
    <submittedName>
        <fullName evidence="2">LexA repressor</fullName>
        <ecNumber evidence="2">3.4.21.88</ecNumber>
    </submittedName>
</protein>
<dbReference type="EC" id="3.4.21.88" evidence="2"/>
<dbReference type="InterPro" id="IPR036388">
    <property type="entry name" value="WH-like_DNA-bd_sf"/>
</dbReference>
<dbReference type="InterPro" id="IPR006199">
    <property type="entry name" value="LexA_DNA-bd_dom"/>
</dbReference>
<evidence type="ECO:0000313" key="2">
    <source>
        <dbReference type="EMBL" id="QDT41082.1"/>
    </source>
</evidence>
<dbReference type="SUPFAM" id="SSF46785">
    <property type="entry name" value="Winged helix' DNA-binding domain"/>
    <property type="match status" value="1"/>
</dbReference>
<dbReference type="Pfam" id="PF01726">
    <property type="entry name" value="LexA_DNA_bind"/>
    <property type="match status" value="1"/>
</dbReference>
<dbReference type="GO" id="GO:0004252">
    <property type="term" value="F:serine-type endopeptidase activity"/>
    <property type="evidence" value="ECO:0007669"/>
    <property type="project" value="UniProtKB-EC"/>
</dbReference>
<proteinExistence type="predicted"/>
<reference evidence="2 3" key="1">
    <citation type="submission" date="2019-02" db="EMBL/GenBank/DDBJ databases">
        <title>Deep-cultivation of Planctomycetes and their phenomic and genomic characterization uncovers novel biology.</title>
        <authorList>
            <person name="Wiegand S."/>
            <person name="Jogler M."/>
            <person name="Boedeker C."/>
            <person name="Pinto D."/>
            <person name="Vollmers J."/>
            <person name="Rivas-Marin E."/>
            <person name="Kohn T."/>
            <person name="Peeters S.H."/>
            <person name="Heuer A."/>
            <person name="Rast P."/>
            <person name="Oberbeckmann S."/>
            <person name="Bunk B."/>
            <person name="Jeske O."/>
            <person name="Meyerdierks A."/>
            <person name="Storesund J.E."/>
            <person name="Kallscheuer N."/>
            <person name="Luecker S."/>
            <person name="Lage O.M."/>
            <person name="Pohl T."/>
            <person name="Merkel B.J."/>
            <person name="Hornburger P."/>
            <person name="Mueller R.-W."/>
            <person name="Bruemmer F."/>
            <person name="Labrenz M."/>
            <person name="Spormann A.M."/>
            <person name="Op den Camp H."/>
            <person name="Overmann J."/>
            <person name="Amann R."/>
            <person name="Jetten M.S.M."/>
            <person name="Mascher T."/>
            <person name="Medema M.H."/>
            <person name="Devos D.P."/>
            <person name="Kaster A.-K."/>
            <person name="Ovreas L."/>
            <person name="Rohde M."/>
            <person name="Galperin M.Y."/>
            <person name="Jogler C."/>
        </authorList>
    </citation>
    <scope>NUCLEOTIDE SEQUENCE [LARGE SCALE GENOMIC DNA]</scope>
    <source>
        <strain evidence="2 3">Pan241w</strain>
    </source>
</reference>
<dbReference type="Gene3D" id="1.10.10.10">
    <property type="entry name" value="Winged helix-like DNA-binding domain superfamily/Winged helix DNA-binding domain"/>
    <property type="match status" value="1"/>
</dbReference>
<name>A0A517RB16_9PLAN</name>
<dbReference type="AlphaFoldDB" id="A0A517RB16"/>
<keyword evidence="3" id="KW-1185">Reference proteome</keyword>
<dbReference type="Proteomes" id="UP000317171">
    <property type="component" value="Chromosome"/>
</dbReference>
<gene>
    <name evidence="2" type="primary">lexA_1</name>
    <name evidence="2" type="ORF">Pan241w_11410</name>
</gene>
<dbReference type="GO" id="GO:0006508">
    <property type="term" value="P:proteolysis"/>
    <property type="evidence" value="ECO:0007669"/>
    <property type="project" value="InterPro"/>
</dbReference>
<dbReference type="EMBL" id="CP036269">
    <property type="protein sequence ID" value="QDT41082.1"/>
    <property type="molecule type" value="Genomic_DNA"/>
</dbReference>